<dbReference type="InterPro" id="IPR001878">
    <property type="entry name" value="Znf_CCHC"/>
</dbReference>
<dbReference type="GO" id="GO:0008270">
    <property type="term" value="F:zinc ion binding"/>
    <property type="evidence" value="ECO:0007669"/>
    <property type="project" value="UniProtKB-KW"/>
</dbReference>
<feature type="region of interest" description="Disordered" evidence="2">
    <location>
        <begin position="45"/>
        <end position="72"/>
    </location>
</feature>
<keyword evidence="5" id="KW-1185">Reference proteome</keyword>
<dbReference type="Proteomes" id="UP001229421">
    <property type="component" value="Unassembled WGS sequence"/>
</dbReference>
<keyword evidence="1" id="KW-0862">Zinc</keyword>
<evidence type="ECO:0000259" key="3">
    <source>
        <dbReference type="PROSITE" id="PS50158"/>
    </source>
</evidence>
<gene>
    <name evidence="4" type="ORF">QVD17_09464</name>
</gene>
<dbReference type="AlphaFoldDB" id="A0AAD8L617"/>
<dbReference type="SMART" id="SM00343">
    <property type="entry name" value="ZnF_C2HC"/>
    <property type="match status" value="1"/>
</dbReference>
<sequence length="454" mass="51733">MVDKVPSGGTSWFLDLTTADPFYILPCLTAFSFWITVEQDWEEKSQERTQASMTGKEDKRHNNASSSTVREQGNVSLQCPKLKETNYTSWALLMETILKAYGLWGTVDVEKDAEATDEKKINTAKAMILQTLPQDVLDQVAQYATAKEVWDSLKVQNLGADLVQKARLHTLRSELETLKMKSNERISDFAGKLSSIKTKSKGLGHALKDKTLIRKLLASAPKKFLPLVATMEQYSDLDKMSFEEAVGRMIAFEERLKIQDEPEENYQSKLLMATSSSQGHGKGRGRNLNKEEQARGRGMGRGAKDKSTFKCYECGELGHFANECNKWKDKKKDKQQESNLVYDDEFNMQEGLEGNPAAGTMKKVSRGFAALTFPLTTTFPKALFCYWITSNLFSLVYGLNLKFTELQVRRNKDEYVDAELMEFMKNDRVFEKLLFLMKNIILRVAKYIDKYFLV</sequence>
<accession>A0AAD8L617</accession>
<dbReference type="PROSITE" id="PS50158">
    <property type="entry name" value="ZF_CCHC"/>
    <property type="match status" value="1"/>
</dbReference>
<dbReference type="Pfam" id="PF00098">
    <property type="entry name" value="zf-CCHC"/>
    <property type="match status" value="1"/>
</dbReference>
<evidence type="ECO:0000256" key="2">
    <source>
        <dbReference type="SAM" id="MobiDB-lite"/>
    </source>
</evidence>
<feature type="domain" description="CCHC-type" evidence="3">
    <location>
        <begin position="310"/>
        <end position="324"/>
    </location>
</feature>
<evidence type="ECO:0000313" key="5">
    <source>
        <dbReference type="Proteomes" id="UP001229421"/>
    </source>
</evidence>
<dbReference type="GO" id="GO:0003676">
    <property type="term" value="F:nucleic acid binding"/>
    <property type="evidence" value="ECO:0007669"/>
    <property type="project" value="InterPro"/>
</dbReference>
<proteinExistence type="predicted"/>
<evidence type="ECO:0000256" key="1">
    <source>
        <dbReference type="PROSITE-ProRule" id="PRU00047"/>
    </source>
</evidence>
<protein>
    <recommendedName>
        <fullName evidence="3">CCHC-type domain-containing protein</fullName>
    </recommendedName>
</protein>
<organism evidence="4 5">
    <name type="scientific">Tagetes erecta</name>
    <name type="common">African marigold</name>
    <dbReference type="NCBI Taxonomy" id="13708"/>
    <lineage>
        <taxon>Eukaryota</taxon>
        <taxon>Viridiplantae</taxon>
        <taxon>Streptophyta</taxon>
        <taxon>Embryophyta</taxon>
        <taxon>Tracheophyta</taxon>
        <taxon>Spermatophyta</taxon>
        <taxon>Magnoliopsida</taxon>
        <taxon>eudicotyledons</taxon>
        <taxon>Gunneridae</taxon>
        <taxon>Pentapetalae</taxon>
        <taxon>asterids</taxon>
        <taxon>campanulids</taxon>
        <taxon>Asterales</taxon>
        <taxon>Asteraceae</taxon>
        <taxon>Asteroideae</taxon>
        <taxon>Heliantheae alliance</taxon>
        <taxon>Tageteae</taxon>
        <taxon>Tagetes</taxon>
    </lineage>
</organism>
<keyword evidence="1" id="KW-0479">Metal-binding</keyword>
<comment type="caution">
    <text evidence="4">The sequence shown here is derived from an EMBL/GenBank/DDBJ whole genome shotgun (WGS) entry which is preliminary data.</text>
</comment>
<reference evidence="4" key="1">
    <citation type="journal article" date="2023" name="bioRxiv">
        <title>Improved chromosome-level genome assembly for marigold (Tagetes erecta).</title>
        <authorList>
            <person name="Jiang F."/>
            <person name="Yuan L."/>
            <person name="Wang S."/>
            <person name="Wang H."/>
            <person name="Xu D."/>
            <person name="Wang A."/>
            <person name="Fan W."/>
        </authorList>
    </citation>
    <scope>NUCLEOTIDE SEQUENCE</scope>
    <source>
        <strain evidence="4">WSJ</strain>
        <tissue evidence="4">Leaf</tissue>
    </source>
</reference>
<dbReference type="PANTHER" id="PTHR35317:SF41">
    <property type="entry name" value="RNA-DIRECTED DNA POLYMERASE"/>
    <property type="match status" value="1"/>
</dbReference>
<name>A0AAD8L617_TARER</name>
<dbReference type="PANTHER" id="PTHR35317">
    <property type="entry name" value="OS04G0629600 PROTEIN"/>
    <property type="match status" value="1"/>
</dbReference>
<dbReference type="Gene3D" id="4.10.60.10">
    <property type="entry name" value="Zinc finger, CCHC-type"/>
    <property type="match status" value="1"/>
</dbReference>
<dbReference type="SUPFAM" id="SSF57756">
    <property type="entry name" value="Retrovirus zinc finger-like domains"/>
    <property type="match status" value="1"/>
</dbReference>
<feature type="region of interest" description="Disordered" evidence="2">
    <location>
        <begin position="273"/>
        <end position="305"/>
    </location>
</feature>
<keyword evidence="1" id="KW-0863">Zinc-finger</keyword>
<evidence type="ECO:0000313" key="4">
    <source>
        <dbReference type="EMBL" id="KAK1432567.1"/>
    </source>
</evidence>
<feature type="compositionally biased region" description="Polar residues" evidence="2">
    <location>
        <begin position="63"/>
        <end position="72"/>
    </location>
</feature>
<dbReference type="InterPro" id="IPR036875">
    <property type="entry name" value="Znf_CCHC_sf"/>
</dbReference>
<dbReference type="EMBL" id="JAUHHV010000002">
    <property type="protein sequence ID" value="KAK1432567.1"/>
    <property type="molecule type" value="Genomic_DNA"/>
</dbReference>
<dbReference type="Pfam" id="PF14223">
    <property type="entry name" value="Retrotran_gag_2"/>
    <property type="match status" value="1"/>
</dbReference>